<evidence type="ECO:0000313" key="2">
    <source>
        <dbReference type="EMBL" id="MBW70983.1"/>
    </source>
</evidence>
<organism evidence="2">
    <name type="scientific">Anopheles darlingi</name>
    <name type="common">Mosquito</name>
    <dbReference type="NCBI Taxonomy" id="43151"/>
    <lineage>
        <taxon>Eukaryota</taxon>
        <taxon>Metazoa</taxon>
        <taxon>Ecdysozoa</taxon>
        <taxon>Arthropoda</taxon>
        <taxon>Hexapoda</taxon>
        <taxon>Insecta</taxon>
        <taxon>Pterygota</taxon>
        <taxon>Neoptera</taxon>
        <taxon>Endopterygota</taxon>
        <taxon>Diptera</taxon>
        <taxon>Nematocera</taxon>
        <taxon>Culicoidea</taxon>
        <taxon>Culicidae</taxon>
        <taxon>Anophelinae</taxon>
        <taxon>Anopheles</taxon>
    </lineage>
</organism>
<keyword evidence="1" id="KW-1133">Transmembrane helix</keyword>
<evidence type="ECO:0000256" key="1">
    <source>
        <dbReference type="SAM" id="Phobius"/>
    </source>
</evidence>
<dbReference type="AlphaFoldDB" id="A0A2M4D089"/>
<sequence length="105" mass="11280">MIHDGRNLDAGLTESHVIIGFLWLLFLLLLLLLSGGRGSTASTGSDAGADARDQALDIDTLQSLGEQARPVRLDVDTGGFQDGRDLLVRYGNIIINEDQCRVNTG</sequence>
<keyword evidence="1" id="KW-0812">Transmembrane</keyword>
<dbReference type="EMBL" id="GGFL01006805">
    <property type="protein sequence ID" value="MBW70983.1"/>
    <property type="molecule type" value="Transcribed_RNA"/>
</dbReference>
<protein>
    <submittedName>
        <fullName evidence="2">Putative secreted protein</fullName>
    </submittedName>
</protein>
<reference evidence="2" key="1">
    <citation type="submission" date="2018-01" db="EMBL/GenBank/DDBJ databases">
        <title>An insight into the sialome of Amazonian anophelines.</title>
        <authorList>
            <person name="Ribeiro J.M."/>
            <person name="Scarpassa V."/>
            <person name="Calvo E."/>
        </authorList>
    </citation>
    <scope>NUCLEOTIDE SEQUENCE</scope>
</reference>
<name>A0A2M4D089_ANODA</name>
<feature type="transmembrane region" description="Helical" evidence="1">
    <location>
        <begin position="15"/>
        <end position="33"/>
    </location>
</feature>
<keyword evidence="1" id="KW-0472">Membrane</keyword>
<accession>A0A2M4D089</accession>
<proteinExistence type="predicted"/>